<dbReference type="EMBL" id="CABFOC020000018">
    <property type="protein sequence ID" value="CAH0047077.1"/>
    <property type="molecule type" value="Genomic_DNA"/>
</dbReference>
<comment type="caution">
    <text evidence="1">The sequence shown here is derived from an EMBL/GenBank/DDBJ whole genome shotgun (WGS) entry which is preliminary data.</text>
</comment>
<accession>A0A9P0ED33</accession>
<reference evidence="2" key="1">
    <citation type="submission" date="2019-06" db="EMBL/GenBank/DDBJ databases">
        <authorList>
            <person name="Broberg M."/>
        </authorList>
    </citation>
    <scope>NUCLEOTIDE SEQUENCE [LARGE SCALE GENOMIC DNA]</scope>
</reference>
<dbReference type="Proteomes" id="UP000775872">
    <property type="component" value="Unassembled WGS sequence"/>
</dbReference>
<dbReference type="OrthoDB" id="5129507at2759"/>
<sequence length="300" mass="33712">RGKFLHKEAQEILYGENKFVIRSHHKQAGDLDILNHLSLDALSAMRCLMVRLNSWPCIRGHSDANLDEDCNECKICSFPVPLSDPEISTANSDFKSIIQTWTTICQRLSTGVSPGRLHLEFIADVRDLPTAKRLAEPLGSLPRLQGCIVRFGRKPNHTLSSLARSIASRLTHKTEEAATSGRTGRSAFIYILKHTNIGPWGSFLPELDAIHVMNKTFDQRYTLAGKGSIIPVRRCCHYCSFTKLHCSCPLNYAAYSPQCQCRVLPLELFLVSRQMRLDASEVFYGANVFRFRGPLYTANA</sequence>
<name>A0A9P0ED33_9HYPO</name>
<proteinExistence type="predicted"/>
<feature type="non-terminal residue" evidence="1">
    <location>
        <position position="300"/>
    </location>
</feature>
<evidence type="ECO:0000313" key="2">
    <source>
        <dbReference type="Proteomes" id="UP000775872"/>
    </source>
</evidence>
<protein>
    <submittedName>
        <fullName evidence="1">Uncharacterized protein</fullName>
    </submittedName>
</protein>
<evidence type="ECO:0000313" key="1">
    <source>
        <dbReference type="EMBL" id="CAH0047077.1"/>
    </source>
</evidence>
<dbReference type="AlphaFoldDB" id="A0A9P0ED33"/>
<reference evidence="1 2" key="2">
    <citation type="submission" date="2021-10" db="EMBL/GenBank/DDBJ databases">
        <authorList>
            <person name="Piombo E."/>
        </authorList>
    </citation>
    <scope>NUCLEOTIDE SEQUENCE [LARGE SCALE GENOMIC DNA]</scope>
</reference>
<keyword evidence="2" id="KW-1185">Reference proteome</keyword>
<organism evidence="1 2">
    <name type="scientific">Clonostachys solani</name>
    <dbReference type="NCBI Taxonomy" id="160281"/>
    <lineage>
        <taxon>Eukaryota</taxon>
        <taxon>Fungi</taxon>
        <taxon>Dikarya</taxon>
        <taxon>Ascomycota</taxon>
        <taxon>Pezizomycotina</taxon>
        <taxon>Sordariomycetes</taxon>
        <taxon>Hypocreomycetidae</taxon>
        <taxon>Hypocreales</taxon>
        <taxon>Bionectriaceae</taxon>
        <taxon>Clonostachys</taxon>
    </lineage>
</organism>
<gene>
    <name evidence="1" type="ORF">CSOL1703_00013316</name>
</gene>
<feature type="non-terminal residue" evidence="1">
    <location>
        <position position="1"/>
    </location>
</feature>